<dbReference type="Gene3D" id="3.30.300.30">
    <property type="match status" value="1"/>
</dbReference>
<evidence type="ECO:0000313" key="5">
    <source>
        <dbReference type="Proteomes" id="UP001476247"/>
    </source>
</evidence>
<feature type="transmembrane region" description="Helical" evidence="2">
    <location>
        <begin position="1430"/>
        <end position="1452"/>
    </location>
</feature>
<dbReference type="EMBL" id="BAABUJ010000005">
    <property type="protein sequence ID" value="GAA5795545.1"/>
    <property type="molecule type" value="Genomic_DNA"/>
</dbReference>
<keyword evidence="5" id="KW-1185">Reference proteome</keyword>
<dbReference type="SUPFAM" id="SSF56801">
    <property type="entry name" value="Acetyl-CoA synthetase-like"/>
    <property type="match status" value="2"/>
</dbReference>
<dbReference type="InterPro" id="IPR056881">
    <property type="entry name" value="Mug62_dom"/>
</dbReference>
<feature type="region of interest" description="Disordered" evidence="1">
    <location>
        <begin position="248"/>
        <end position="287"/>
    </location>
</feature>
<feature type="compositionally biased region" description="Polar residues" evidence="1">
    <location>
        <begin position="266"/>
        <end position="275"/>
    </location>
</feature>
<sequence>MESDYNQDLPLEILDKLRNLELELEDGDITLKGFEKKKASLLASSNPTTPTSPIQKTDAEILEELGPEPSAADVVDFLDFLPSPTHSPPTRNATTNIGATFMEENHRQLQQQQPPPPQHIQPQLQLQPQLQPQLQQMQHQPYPQQVRPIQTQYRPYNQSRPMMNNPSYYQGSPLPNNTSNNRPPYNMVPRPQPQQQPQQQRPMNIPPGSNSYYVNQRPPSSISPLNYRPSNNSNYQQQRPVIYNSNQNIPQQQTSPRPMYRPQPRPSTNFQPYRPQQQQQQQVYAQPNNSMRNSELQYGNYPYNNSNGVNRSLSTSTGTNMAGNHTDQRQYHSMSMYSTRSDSTEWNHNASAPSLRKAPSIASININPARNSISSTTNTIPQQLPVITSNNYIQQKKGNRSKYGNTSMVKSFQNVEPIPVPQFLLEDTQNIEELAGRQMLPSIPRDIPFKVVDIQDKQDTGLFDSISEVLRYRASNSQGRIIPAFTRIDDKGKEGITLTWEKLAARAEKVAMVIRDKSGLQVGDCVALLYKKIETVDFIVSLLGCFLSGMVAVPINAADELSELWFILRVAKVHLILTTDDNLKTLTKNMKLRNLDFPKDLDWWPTNDFGSLYTYQIKSGKYNDIRSTPLAYIEFTKSINGELKGVAVSHRTIMSQCHSFTAATTETVIFTSEDGATSVLPNWDTQGANTLLTYLEPRQQLGLNISVLCSIYSGSHTLFASSNIMETPAVWVYVISKYKVTIALSGYPGIFYAAKCYHKNPKEFINYSRKTAPDLSSLRLLLIDCTVVKPDIDEYIANKLLKPLGKNMLQSPIEVVTPILSLSEHAGSIISFRDYLGPGKLEEFEQTYNQLDNTTTTRKKTTFALGRSRDVWECTLDADALRRKKVVVLAAGTCSSSDSLSDEPGCIRVGSHGFPFPNSTVAIVDPESTLLCPSDTIGEVWIDGPSLPDGFWGIMGLTEAVYHAAPVLVPSETLYPEAYDKQFVRTGLLGTMVGGRLIILGSYEDCIRQQRLGNELGIEETHFSTDILNTLTKKCRIDSCTLFEILINGQYLPVLAIESTHVSSTEMSKMSDYASEALLAYHTLRLFAIVVVNKGGLPRYLKDGNQYIHHLLTKRRFLAGQLAVKYLKLDVDRTVFNEATSVSYNNGSSSIWSSNVAAYELALSLNVISPRSRPQHSGIEFVKSVIDERSGYDLSKFTNLVDILLWRTSLYPEENAFVSVNQHTTKPFTWRKFNNLIATIANYLNSNKKFMLRPGSKVMILMPFGIDFVRTIYACFVLGLIPVICVPPELIQSSQIRIQEDVNVMMRTIHDLKITHILVNSQSEELLRSKSILSAVKMSTAFDGKMIGLQKLPDQINIEKAARYNKLLGPESGFSVRSEWTFDKKRPAFVMIHQSTDEYRHEYICYSHDNIVAQCRSQKLICQIKFHKPLIVSGVSAFEGLGLLHSAFCGVYVGKVLNLNKINLSFLLLFLGCATIVMSTVEFKNNTLSYFELISRNKCSTVSANYTLFDIAMSRINAAEQRQVSLQNTQNVMLSVASRTKPRFYEKIARFLSLNRLERETINTVYSHPLNPMITTRSYMLLEPISLIADFEWLRQGIIKPLSQLDDASYGVVLHDSGIVPTNTMIAIVNPETHALCPSSVIGEIWVSSDSNIRGDMMGIFDTNKLEATIQGRDPQIKYLRTGDIGFLWDVQRKSSGVQAPVEEGQCLYVLGHLSEVISSKGLLHFAIDIEDSVENCHQDILFEGCYVIQIENEVVVIVAIKSSISPLLSAVPLIVSCILERHSLLIDTIVMVNKDQLPKKYNGEKRRRKVLAMYKRKEISAIHVSRIKNQHQAITLPQWNFAGSSQHLLDNSDNMSVISFSNRSTNNLLFDTEFNNSTNRLSVLASSKSRKSNNTE</sequence>
<gene>
    <name evidence="4" type="ORF">HPULCUR_000904</name>
</gene>
<dbReference type="PROSITE" id="PS51912">
    <property type="entry name" value="DMAP1_BIND"/>
    <property type="match status" value="1"/>
</dbReference>
<feature type="compositionally biased region" description="Polar residues" evidence="1">
    <location>
        <begin position="147"/>
        <end position="183"/>
    </location>
</feature>
<evidence type="ECO:0000256" key="1">
    <source>
        <dbReference type="SAM" id="MobiDB-lite"/>
    </source>
</evidence>
<name>A0ABP9XMV8_9FUNG</name>
<feature type="region of interest" description="Disordered" evidence="1">
    <location>
        <begin position="106"/>
        <end position="235"/>
    </location>
</feature>
<keyword evidence="2" id="KW-0472">Membrane</keyword>
<dbReference type="Gene3D" id="3.40.50.12780">
    <property type="entry name" value="N-terminal domain of ligase-like"/>
    <property type="match status" value="3"/>
</dbReference>
<feature type="compositionally biased region" description="Polar residues" evidence="1">
    <location>
        <begin position="207"/>
        <end position="235"/>
    </location>
</feature>
<keyword evidence="2" id="KW-0812">Transmembrane</keyword>
<organism evidence="4 5">
    <name type="scientific">Helicostylum pulchrum</name>
    <dbReference type="NCBI Taxonomy" id="562976"/>
    <lineage>
        <taxon>Eukaryota</taxon>
        <taxon>Fungi</taxon>
        <taxon>Fungi incertae sedis</taxon>
        <taxon>Mucoromycota</taxon>
        <taxon>Mucoromycotina</taxon>
        <taxon>Mucoromycetes</taxon>
        <taxon>Mucorales</taxon>
        <taxon>Mucorineae</taxon>
        <taxon>Mucoraceae</taxon>
        <taxon>Helicostylum</taxon>
    </lineage>
</organism>
<feature type="compositionally biased region" description="Low complexity" evidence="1">
    <location>
        <begin position="120"/>
        <end position="145"/>
    </location>
</feature>
<dbReference type="InterPro" id="IPR042099">
    <property type="entry name" value="ANL_N_sf"/>
</dbReference>
<reference evidence="4 5" key="1">
    <citation type="submission" date="2024-04" db="EMBL/GenBank/DDBJ databases">
        <title>genome sequences of Mucor flavus KT1a and Helicostylum pulchrum KT1b strains isolation_sourced from the surface of a dry-aged beef.</title>
        <authorList>
            <person name="Toyotome T."/>
            <person name="Hosono M."/>
            <person name="Torimaru M."/>
            <person name="Fukuda K."/>
            <person name="Mikami N."/>
        </authorList>
    </citation>
    <scope>NUCLEOTIDE SEQUENCE [LARGE SCALE GENOMIC DNA]</scope>
    <source>
        <strain evidence="4 5">KT1b</strain>
    </source>
</reference>
<dbReference type="Pfam" id="PF06464">
    <property type="entry name" value="DMAP_binding"/>
    <property type="match status" value="1"/>
</dbReference>
<dbReference type="PANTHER" id="PTHR22754:SF32">
    <property type="entry name" value="DISCO-INTERACTING PROTEIN 2"/>
    <property type="match status" value="1"/>
</dbReference>
<dbReference type="SMART" id="SM01137">
    <property type="entry name" value="DMAP_binding"/>
    <property type="match status" value="1"/>
</dbReference>
<dbReference type="Pfam" id="PF24919">
    <property type="entry name" value="Mug62"/>
    <property type="match status" value="1"/>
</dbReference>
<feature type="domain" description="DMAP1-binding" evidence="3">
    <location>
        <begin position="5"/>
        <end position="101"/>
    </location>
</feature>
<proteinExistence type="predicted"/>
<comment type="caution">
    <text evidence="4">The sequence shown here is derived from an EMBL/GenBank/DDBJ whole genome shotgun (WGS) entry which is preliminary data.</text>
</comment>
<dbReference type="Pfam" id="PF23024">
    <property type="entry name" value="AMP-dom_DIP2-like"/>
    <property type="match status" value="1"/>
</dbReference>
<feature type="transmembrane region" description="Helical" evidence="2">
    <location>
        <begin position="1464"/>
        <end position="1481"/>
    </location>
</feature>
<dbReference type="PANTHER" id="PTHR22754">
    <property type="entry name" value="DISCO-INTERACTING PROTEIN 2 DIP2 -RELATED"/>
    <property type="match status" value="1"/>
</dbReference>
<dbReference type="InterPro" id="IPR025110">
    <property type="entry name" value="AMP-bd_C"/>
</dbReference>
<dbReference type="Proteomes" id="UP001476247">
    <property type="component" value="Unassembled WGS sequence"/>
</dbReference>
<evidence type="ECO:0000259" key="3">
    <source>
        <dbReference type="PROSITE" id="PS51912"/>
    </source>
</evidence>
<dbReference type="InterPro" id="IPR045851">
    <property type="entry name" value="AMP-bd_C_sf"/>
</dbReference>
<feature type="compositionally biased region" description="Low complexity" evidence="1">
    <location>
        <begin position="193"/>
        <end position="202"/>
    </location>
</feature>
<evidence type="ECO:0000313" key="4">
    <source>
        <dbReference type="EMBL" id="GAA5795545.1"/>
    </source>
</evidence>
<protein>
    <recommendedName>
        <fullName evidence="3">DMAP1-binding domain-containing protein</fullName>
    </recommendedName>
</protein>
<dbReference type="InterPro" id="IPR000873">
    <property type="entry name" value="AMP-dep_synth/lig_dom"/>
</dbReference>
<keyword evidence="2" id="KW-1133">Transmembrane helix</keyword>
<evidence type="ECO:0000256" key="2">
    <source>
        <dbReference type="SAM" id="Phobius"/>
    </source>
</evidence>
<accession>A0ABP9XMV8</accession>
<dbReference type="Pfam" id="PF00501">
    <property type="entry name" value="AMP-binding"/>
    <property type="match status" value="1"/>
</dbReference>
<dbReference type="InterPro" id="IPR010506">
    <property type="entry name" value="DMAP1-bd"/>
</dbReference>